<accession>A0AA37VAZ4</accession>
<organism evidence="1 2">
    <name type="scientific">Coprococcus comes</name>
    <dbReference type="NCBI Taxonomy" id="410072"/>
    <lineage>
        <taxon>Bacteria</taxon>
        <taxon>Bacillati</taxon>
        <taxon>Bacillota</taxon>
        <taxon>Clostridia</taxon>
        <taxon>Lachnospirales</taxon>
        <taxon>Lachnospiraceae</taxon>
        <taxon>Coprococcus</taxon>
    </lineage>
</organism>
<comment type="caution">
    <text evidence="1">The sequence shown here is derived from an EMBL/GenBank/DDBJ whole genome shotgun (WGS) entry which is preliminary data.</text>
</comment>
<sequence length="56" mass="6827">MAKSSFVHTPKIKDIIWNVDYDILQTRYSAKCNRKEYAQCQRKRNLQYTSEVWHYA</sequence>
<reference evidence="1" key="1">
    <citation type="submission" date="2022-09" db="EMBL/GenBank/DDBJ databases">
        <title>Draft genome sequence of Coprococcus comes strain 31264.</title>
        <authorList>
            <person name="Atsushi H."/>
            <person name="Moriya O."/>
            <person name="Mitsuo S."/>
        </authorList>
    </citation>
    <scope>NUCLEOTIDE SEQUENCE</scope>
    <source>
        <strain evidence="1">JCM 31264</strain>
    </source>
</reference>
<evidence type="ECO:0000313" key="1">
    <source>
        <dbReference type="EMBL" id="GLG87146.1"/>
    </source>
</evidence>
<reference evidence="1" key="2">
    <citation type="submission" date="2022-11" db="EMBL/GenBank/DDBJ databases">
        <title>Draft genome sequence of Coprococcus comes strain 31264.</title>
        <authorList>
            <person name="Hisatomi A."/>
            <person name="Ohkuma M."/>
            <person name="Sakamoto M."/>
        </authorList>
    </citation>
    <scope>NUCLEOTIDE SEQUENCE</scope>
    <source>
        <strain evidence="1">JCM 31264</strain>
    </source>
</reference>
<proteinExistence type="predicted"/>
<gene>
    <name evidence="1" type="ORF">comes_16910</name>
</gene>
<name>A0AA37VAZ4_9FIRM</name>
<dbReference type="AlphaFoldDB" id="A0AA37VAZ4"/>
<evidence type="ECO:0000313" key="2">
    <source>
        <dbReference type="Proteomes" id="UP001145109"/>
    </source>
</evidence>
<dbReference type="Proteomes" id="UP001145109">
    <property type="component" value="Unassembled WGS sequence"/>
</dbReference>
<protein>
    <submittedName>
        <fullName evidence="1">Uncharacterized protein</fullName>
    </submittedName>
</protein>
<dbReference type="EMBL" id="BSCI01000009">
    <property type="protein sequence ID" value="GLG87146.1"/>
    <property type="molecule type" value="Genomic_DNA"/>
</dbReference>